<gene>
    <name evidence="3" type="ORF">EC9_14560</name>
</gene>
<keyword evidence="2" id="KW-0812">Transmembrane</keyword>
<name>A0A517LXD0_9BACT</name>
<evidence type="ECO:0000256" key="2">
    <source>
        <dbReference type="SAM" id="Phobius"/>
    </source>
</evidence>
<dbReference type="PROSITE" id="PS51257">
    <property type="entry name" value="PROKAR_LIPOPROTEIN"/>
    <property type="match status" value="1"/>
</dbReference>
<keyword evidence="2" id="KW-0472">Membrane</keyword>
<protein>
    <submittedName>
        <fullName evidence="3">Uncharacterized protein</fullName>
    </submittedName>
</protein>
<feature type="transmembrane region" description="Helical" evidence="2">
    <location>
        <begin position="54"/>
        <end position="75"/>
    </location>
</feature>
<keyword evidence="2" id="KW-1133">Transmembrane helix</keyword>
<keyword evidence="4" id="KW-1185">Reference proteome</keyword>
<accession>A0A517LXD0</accession>
<evidence type="ECO:0000256" key="1">
    <source>
        <dbReference type="SAM" id="MobiDB-lite"/>
    </source>
</evidence>
<evidence type="ECO:0000313" key="4">
    <source>
        <dbReference type="Proteomes" id="UP000319557"/>
    </source>
</evidence>
<dbReference type="AlphaFoldDB" id="A0A517LXD0"/>
<sequence>MRRSARLRGGLGTCGFAVASALFGCLLLVLNGGVVAAIYFAIAENGPQWMRNRSLSQFALYVGPVLLLILQWTMIDWVGRDRGSETSPSSQAIDSDRADSTKV</sequence>
<feature type="transmembrane region" description="Helical" evidence="2">
    <location>
        <begin position="12"/>
        <end position="42"/>
    </location>
</feature>
<dbReference type="RefSeq" id="WP_197451651.1">
    <property type="nucleotide sequence ID" value="NZ_CP036261.1"/>
</dbReference>
<dbReference type="EMBL" id="CP036261">
    <property type="protein sequence ID" value="QDS87278.1"/>
    <property type="molecule type" value="Genomic_DNA"/>
</dbReference>
<feature type="region of interest" description="Disordered" evidence="1">
    <location>
        <begin position="82"/>
        <end position="103"/>
    </location>
</feature>
<feature type="compositionally biased region" description="Basic and acidic residues" evidence="1">
    <location>
        <begin position="94"/>
        <end position="103"/>
    </location>
</feature>
<reference evidence="3 4" key="1">
    <citation type="submission" date="2019-02" db="EMBL/GenBank/DDBJ databases">
        <title>Deep-cultivation of Planctomycetes and their phenomic and genomic characterization uncovers novel biology.</title>
        <authorList>
            <person name="Wiegand S."/>
            <person name="Jogler M."/>
            <person name="Boedeker C."/>
            <person name="Pinto D."/>
            <person name="Vollmers J."/>
            <person name="Rivas-Marin E."/>
            <person name="Kohn T."/>
            <person name="Peeters S.H."/>
            <person name="Heuer A."/>
            <person name="Rast P."/>
            <person name="Oberbeckmann S."/>
            <person name="Bunk B."/>
            <person name="Jeske O."/>
            <person name="Meyerdierks A."/>
            <person name="Storesund J.E."/>
            <person name="Kallscheuer N."/>
            <person name="Luecker S."/>
            <person name="Lage O.M."/>
            <person name="Pohl T."/>
            <person name="Merkel B.J."/>
            <person name="Hornburger P."/>
            <person name="Mueller R.-W."/>
            <person name="Bruemmer F."/>
            <person name="Labrenz M."/>
            <person name="Spormann A.M."/>
            <person name="Op den Camp H."/>
            <person name="Overmann J."/>
            <person name="Amann R."/>
            <person name="Jetten M.S.M."/>
            <person name="Mascher T."/>
            <person name="Medema M.H."/>
            <person name="Devos D.P."/>
            <person name="Kaster A.-K."/>
            <person name="Ovreas L."/>
            <person name="Rohde M."/>
            <person name="Galperin M.Y."/>
            <person name="Jogler C."/>
        </authorList>
    </citation>
    <scope>NUCLEOTIDE SEQUENCE [LARGE SCALE GENOMIC DNA]</scope>
    <source>
        <strain evidence="3 4">EC9</strain>
    </source>
</reference>
<organism evidence="3 4">
    <name type="scientific">Rosistilla ulvae</name>
    <dbReference type="NCBI Taxonomy" id="1930277"/>
    <lineage>
        <taxon>Bacteria</taxon>
        <taxon>Pseudomonadati</taxon>
        <taxon>Planctomycetota</taxon>
        <taxon>Planctomycetia</taxon>
        <taxon>Pirellulales</taxon>
        <taxon>Pirellulaceae</taxon>
        <taxon>Rosistilla</taxon>
    </lineage>
</organism>
<evidence type="ECO:0000313" key="3">
    <source>
        <dbReference type="EMBL" id="QDS87278.1"/>
    </source>
</evidence>
<dbReference type="KEGG" id="ruv:EC9_14560"/>
<dbReference type="Proteomes" id="UP000319557">
    <property type="component" value="Chromosome"/>
</dbReference>
<proteinExistence type="predicted"/>